<evidence type="ECO:0000256" key="1">
    <source>
        <dbReference type="SAM" id="SignalP"/>
    </source>
</evidence>
<dbReference type="PANTHER" id="PTHR36920:SF1">
    <property type="entry name" value="OUTER MEMBRANE PROTEIN W"/>
    <property type="match status" value="1"/>
</dbReference>
<dbReference type="Gene3D" id="2.40.160.20">
    <property type="match status" value="1"/>
</dbReference>
<dbReference type="InterPro" id="IPR005618">
    <property type="entry name" value="OMPW"/>
</dbReference>
<dbReference type="Proteomes" id="UP000244934">
    <property type="component" value="Unassembled WGS sequence"/>
</dbReference>
<protein>
    <recommendedName>
        <fullName evidence="4">Outer membrane protein W</fullName>
    </recommendedName>
</protein>
<dbReference type="EMBL" id="ONZI01000001">
    <property type="protein sequence ID" value="SPJ33067.1"/>
    <property type="molecule type" value="Genomic_DNA"/>
</dbReference>
<dbReference type="GO" id="GO:0055085">
    <property type="term" value="P:transmembrane transport"/>
    <property type="evidence" value="ECO:0007669"/>
    <property type="project" value="TreeGrafter"/>
</dbReference>
<feature type="signal peptide" evidence="1">
    <location>
        <begin position="1"/>
        <end position="29"/>
    </location>
</feature>
<reference evidence="3" key="1">
    <citation type="submission" date="2018-03" db="EMBL/GenBank/DDBJ databases">
        <authorList>
            <person name="Navarro De La Torre S."/>
        </authorList>
    </citation>
    <scope>NUCLEOTIDE SEQUENCE [LARGE SCALE GENOMIC DNA]</scope>
    <source>
        <strain evidence="3">EAod3</strain>
    </source>
</reference>
<organism evidence="2 3">
    <name type="scientific">Kushneria phyllosphaerae</name>
    <dbReference type="NCBI Taxonomy" id="2100822"/>
    <lineage>
        <taxon>Bacteria</taxon>
        <taxon>Pseudomonadati</taxon>
        <taxon>Pseudomonadota</taxon>
        <taxon>Gammaproteobacteria</taxon>
        <taxon>Oceanospirillales</taxon>
        <taxon>Halomonadaceae</taxon>
        <taxon>Kushneria</taxon>
    </lineage>
</organism>
<feature type="chain" id="PRO_5015329729" description="Outer membrane protein W" evidence="1">
    <location>
        <begin position="30"/>
        <end position="220"/>
    </location>
</feature>
<dbReference type="OrthoDB" id="9807574at2"/>
<dbReference type="InterPro" id="IPR011250">
    <property type="entry name" value="OMP/PagP_B-barrel"/>
</dbReference>
<dbReference type="GO" id="GO:0019867">
    <property type="term" value="C:outer membrane"/>
    <property type="evidence" value="ECO:0007669"/>
    <property type="project" value="InterPro"/>
</dbReference>
<evidence type="ECO:0008006" key="4">
    <source>
        <dbReference type="Google" id="ProtNLM"/>
    </source>
</evidence>
<dbReference type="AlphaFoldDB" id="A0A2R8CJI2"/>
<keyword evidence="1" id="KW-0732">Signal</keyword>
<dbReference type="RefSeq" id="WP_108841837.1">
    <property type="nucleotide sequence ID" value="NZ_ONZI01000001.1"/>
</dbReference>
<evidence type="ECO:0000313" key="3">
    <source>
        <dbReference type="Proteomes" id="UP000244934"/>
    </source>
</evidence>
<accession>A0A2R8CJI2</accession>
<name>A0A2R8CJI2_9GAMM</name>
<gene>
    <name evidence="2" type="ORF">KSP9073_01070</name>
</gene>
<keyword evidence="3" id="KW-1185">Reference proteome</keyword>
<evidence type="ECO:0000313" key="2">
    <source>
        <dbReference type="EMBL" id="SPJ33067.1"/>
    </source>
</evidence>
<dbReference type="PANTHER" id="PTHR36920">
    <property type="match status" value="1"/>
</dbReference>
<sequence length="220" mass="23570">MTSYHRRFCQLAGRVVALALALSMPAALAAAAPKGLTQGDWLVRAGVARIMPIGIRSTIPTIGGDVKTPDATSPTLDISYFLTDHWAIQLTGGVSSTPYRLADSAVGDFDIGTIKTAALALMAQYHFRPGAVINPYIGAGMVRSHPLRVDPADNIPDFEVESINSVLLGAGLDYDLGDHWFANAAVQYLRVPTYHFEGEGFSAEVDMDTLITGLALGYRF</sequence>
<dbReference type="SUPFAM" id="SSF56925">
    <property type="entry name" value="OMPA-like"/>
    <property type="match status" value="1"/>
</dbReference>
<dbReference type="Pfam" id="PF03922">
    <property type="entry name" value="OmpW"/>
    <property type="match status" value="1"/>
</dbReference>
<proteinExistence type="predicted"/>